<evidence type="ECO:0000256" key="2">
    <source>
        <dbReference type="ARBA" id="ARBA00012862"/>
    </source>
</evidence>
<evidence type="ECO:0000256" key="6">
    <source>
        <dbReference type="HAMAP-Rule" id="MF_01661"/>
    </source>
</evidence>
<dbReference type="GO" id="GO:0019303">
    <property type="term" value="P:D-ribose catabolic process"/>
    <property type="evidence" value="ECO:0007669"/>
    <property type="project" value="UniProtKB-UniRule"/>
</dbReference>
<dbReference type="GO" id="GO:0005829">
    <property type="term" value="C:cytosol"/>
    <property type="evidence" value="ECO:0007669"/>
    <property type="project" value="TreeGrafter"/>
</dbReference>
<sequence length="131" mass="14419">MKKHGALNSEIDKVLADLGHTDQLTIGDLGLPVPTGVKKIDLALKLGSPSFEEVLLVMQQEMAIEAIVLAEEIKTENAEQWQLIQKTFPNVPIRFVPHEAFKGETKESKAIIRTGEATPYSNIILQAAVIF</sequence>
<dbReference type="GO" id="GO:0048029">
    <property type="term" value="F:monosaccharide binding"/>
    <property type="evidence" value="ECO:0007669"/>
    <property type="project" value="InterPro"/>
</dbReference>
<evidence type="ECO:0000313" key="7">
    <source>
        <dbReference type="EMBL" id="RHK06254.1"/>
    </source>
</evidence>
<comment type="pathway">
    <text evidence="6">Carbohydrate metabolism; D-ribose degradation; D-ribose 5-phosphate from beta-D-ribopyranose: step 1/2.</text>
</comment>
<feature type="binding site" evidence="6">
    <location>
        <begin position="120"/>
        <end position="122"/>
    </location>
    <ligand>
        <name>substrate</name>
    </ligand>
</feature>
<dbReference type="PANTHER" id="PTHR37831">
    <property type="entry name" value="D-RIBOSE PYRANASE"/>
    <property type="match status" value="1"/>
</dbReference>
<feature type="binding site" evidence="6">
    <location>
        <position position="28"/>
    </location>
    <ligand>
        <name>substrate</name>
    </ligand>
</feature>
<dbReference type="GO" id="GO:0062193">
    <property type="term" value="F:D-ribose pyranase activity"/>
    <property type="evidence" value="ECO:0007669"/>
    <property type="project" value="UniProtKB-EC"/>
</dbReference>
<keyword evidence="5 6" id="KW-0119">Carbohydrate metabolism</keyword>
<evidence type="ECO:0000313" key="8">
    <source>
        <dbReference type="Proteomes" id="UP000286288"/>
    </source>
</evidence>
<comment type="similarity">
    <text evidence="6">Belongs to the RbsD / FucU family. RbsD subfamily.</text>
</comment>
<dbReference type="EC" id="5.4.99.62" evidence="2 6"/>
<evidence type="ECO:0000256" key="3">
    <source>
        <dbReference type="ARBA" id="ARBA00022490"/>
    </source>
</evidence>
<dbReference type="InterPro" id="IPR023750">
    <property type="entry name" value="RbsD-like_sf"/>
</dbReference>
<proteinExistence type="inferred from homology"/>
<reference evidence="7 8" key="1">
    <citation type="submission" date="2018-08" db="EMBL/GenBank/DDBJ databases">
        <title>A genome reference for cultivated species of the human gut microbiota.</title>
        <authorList>
            <person name="Zou Y."/>
            <person name="Xue W."/>
            <person name="Luo G."/>
        </authorList>
    </citation>
    <scope>NUCLEOTIDE SEQUENCE [LARGE SCALE GENOMIC DNA]</scope>
    <source>
        <strain evidence="7 8">AF48-16</strain>
    </source>
</reference>
<dbReference type="HAMAP" id="MF_01661">
    <property type="entry name" value="D_rib_pyranase"/>
    <property type="match status" value="1"/>
</dbReference>
<protein>
    <recommendedName>
        <fullName evidence="2 6">D-ribose pyranase</fullName>
        <ecNumber evidence="2 6">5.4.99.62</ecNumber>
    </recommendedName>
</protein>
<comment type="catalytic activity">
    <reaction evidence="1 6">
        <text>beta-D-ribopyranose = beta-D-ribofuranose</text>
        <dbReference type="Rhea" id="RHEA:25432"/>
        <dbReference type="ChEBI" id="CHEBI:27476"/>
        <dbReference type="ChEBI" id="CHEBI:47002"/>
        <dbReference type="EC" id="5.4.99.62"/>
    </reaction>
</comment>
<evidence type="ECO:0000256" key="5">
    <source>
        <dbReference type="ARBA" id="ARBA00023277"/>
    </source>
</evidence>
<dbReference type="Gene3D" id="3.40.1650.10">
    <property type="entry name" value="RbsD-like domain"/>
    <property type="match status" value="1"/>
</dbReference>
<dbReference type="EMBL" id="QRMZ01000011">
    <property type="protein sequence ID" value="RHK06254.1"/>
    <property type="molecule type" value="Genomic_DNA"/>
</dbReference>
<feature type="binding site" evidence="6">
    <location>
        <position position="98"/>
    </location>
    <ligand>
        <name>substrate</name>
    </ligand>
</feature>
<organism evidence="7 8">
    <name type="scientific">Enterococcus casseliflavus</name>
    <name type="common">Enterococcus flavescens</name>
    <dbReference type="NCBI Taxonomy" id="37734"/>
    <lineage>
        <taxon>Bacteria</taxon>
        <taxon>Bacillati</taxon>
        <taxon>Bacillota</taxon>
        <taxon>Bacilli</taxon>
        <taxon>Lactobacillales</taxon>
        <taxon>Enterococcaceae</taxon>
        <taxon>Enterococcus</taxon>
    </lineage>
</organism>
<accession>A0A415ESI8</accession>
<evidence type="ECO:0000256" key="4">
    <source>
        <dbReference type="ARBA" id="ARBA00023235"/>
    </source>
</evidence>
<keyword evidence="4 6" id="KW-0413">Isomerase</keyword>
<dbReference type="PANTHER" id="PTHR37831:SF1">
    <property type="entry name" value="D-RIBOSE PYRANASE"/>
    <property type="match status" value="1"/>
</dbReference>
<gene>
    <name evidence="6" type="primary">rbsD</name>
    <name evidence="7" type="ORF">DW084_09685</name>
</gene>
<dbReference type="Pfam" id="PF05025">
    <property type="entry name" value="RbsD_FucU"/>
    <property type="match status" value="1"/>
</dbReference>
<dbReference type="InterPro" id="IPR007721">
    <property type="entry name" value="RbsD_FucU"/>
</dbReference>
<dbReference type="AlphaFoldDB" id="A0A415ESI8"/>
<comment type="function">
    <text evidence="6">Catalyzes the interconversion of beta-pyran and beta-furan forms of D-ribose.</text>
</comment>
<comment type="subcellular location">
    <subcellularLocation>
        <location evidence="6">Cytoplasm</location>
    </subcellularLocation>
</comment>
<evidence type="ECO:0000256" key="1">
    <source>
        <dbReference type="ARBA" id="ARBA00000223"/>
    </source>
</evidence>
<comment type="subunit">
    <text evidence="6">Homodecamer.</text>
</comment>
<dbReference type="UniPathway" id="UPA00916">
    <property type="reaction ID" value="UER00888"/>
</dbReference>
<name>A0A415ESI8_ENTCA</name>
<dbReference type="NCBIfam" id="NF008761">
    <property type="entry name" value="PRK11797.1"/>
    <property type="match status" value="1"/>
</dbReference>
<dbReference type="GO" id="GO:0016872">
    <property type="term" value="F:intramolecular lyase activity"/>
    <property type="evidence" value="ECO:0007669"/>
    <property type="project" value="UniProtKB-UniRule"/>
</dbReference>
<keyword evidence="3 6" id="KW-0963">Cytoplasm</keyword>
<comment type="caution">
    <text evidence="7">The sequence shown here is derived from an EMBL/GenBank/DDBJ whole genome shotgun (WGS) entry which is preliminary data.</text>
</comment>
<dbReference type="Proteomes" id="UP000286288">
    <property type="component" value="Unassembled WGS sequence"/>
</dbReference>
<feature type="active site" description="Proton donor" evidence="6">
    <location>
        <position position="20"/>
    </location>
</feature>
<dbReference type="InterPro" id="IPR023064">
    <property type="entry name" value="D-ribose_pyranase"/>
</dbReference>
<dbReference type="SUPFAM" id="SSF102546">
    <property type="entry name" value="RbsD-like"/>
    <property type="match status" value="1"/>
</dbReference>